<evidence type="ECO:0000313" key="9">
    <source>
        <dbReference type="Proteomes" id="UP000265692"/>
    </source>
</evidence>
<evidence type="ECO:0000256" key="5">
    <source>
        <dbReference type="PROSITE-ProRule" id="PRU00169"/>
    </source>
</evidence>
<dbReference type="PANTHER" id="PTHR43214:SF40">
    <property type="entry name" value="TRANSCRIPTIONAL REGULATORY PROTEIN LNRK"/>
    <property type="match status" value="1"/>
</dbReference>
<dbReference type="SMART" id="SM00421">
    <property type="entry name" value="HTH_LUXR"/>
    <property type="match status" value="1"/>
</dbReference>
<dbReference type="GO" id="GO:0006355">
    <property type="term" value="P:regulation of DNA-templated transcription"/>
    <property type="evidence" value="ECO:0007669"/>
    <property type="project" value="InterPro"/>
</dbReference>
<proteinExistence type="predicted"/>
<dbReference type="GO" id="GO:0000160">
    <property type="term" value="P:phosphorelay signal transduction system"/>
    <property type="evidence" value="ECO:0007669"/>
    <property type="project" value="InterPro"/>
</dbReference>
<name>A0A396SBL4_9BACL</name>
<sequence>MGFSPSTIKSVNEKGSNGGISGLTIHILLVEDQTIVRNGLKMILEQDEQLQVVAEASNGIEALSQLECHHVDLVLLDIRMPEMNGIEAAKHMKTKFPNLKIIILTTFDDDEYAYETLKDGANGFLLKSSEPEKLIGSVKSVMNGGLVIQEDIAAKLMPKLFKQSIRRERDDMDIPLTEREIAIVQLIGEGKTNKEIANSLFLSVGTVKNHITNILHELNLRDRTQIAIYAIRNELV</sequence>
<evidence type="ECO:0000256" key="4">
    <source>
        <dbReference type="ARBA" id="ARBA00023163"/>
    </source>
</evidence>
<evidence type="ECO:0000256" key="1">
    <source>
        <dbReference type="ARBA" id="ARBA00022553"/>
    </source>
</evidence>
<dbReference type="CDD" id="cd06170">
    <property type="entry name" value="LuxR_C_like"/>
    <property type="match status" value="1"/>
</dbReference>
<dbReference type="InterPro" id="IPR001789">
    <property type="entry name" value="Sig_transdc_resp-reg_receiver"/>
</dbReference>
<keyword evidence="9" id="KW-1185">Reference proteome</keyword>
<dbReference type="SMART" id="SM00448">
    <property type="entry name" value="REC"/>
    <property type="match status" value="1"/>
</dbReference>
<evidence type="ECO:0000259" key="6">
    <source>
        <dbReference type="PROSITE" id="PS50043"/>
    </source>
</evidence>
<keyword evidence="4" id="KW-0804">Transcription</keyword>
<dbReference type="InterPro" id="IPR000792">
    <property type="entry name" value="Tscrpt_reg_LuxR_C"/>
</dbReference>
<feature type="domain" description="Response regulatory" evidence="7">
    <location>
        <begin position="26"/>
        <end position="142"/>
    </location>
</feature>
<dbReference type="PROSITE" id="PS50043">
    <property type="entry name" value="HTH_LUXR_2"/>
    <property type="match status" value="1"/>
</dbReference>
<dbReference type="SUPFAM" id="SSF52172">
    <property type="entry name" value="CheY-like"/>
    <property type="match status" value="1"/>
</dbReference>
<dbReference type="CDD" id="cd17535">
    <property type="entry name" value="REC_NarL-like"/>
    <property type="match status" value="1"/>
</dbReference>
<dbReference type="PRINTS" id="PR00038">
    <property type="entry name" value="HTHLUXR"/>
</dbReference>
<keyword evidence="1 5" id="KW-0597">Phosphoprotein</keyword>
<evidence type="ECO:0000259" key="7">
    <source>
        <dbReference type="PROSITE" id="PS50110"/>
    </source>
</evidence>
<dbReference type="InterPro" id="IPR011006">
    <property type="entry name" value="CheY-like_superfamily"/>
</dbReference>
<feature type="domain" description="HTH luxR-type" evidence="6">
    <location>
        <begin position="169"/>
        <end position="234"/>
    </location>
</feature>
<gene>
    <name evidence="8" type="ORF">D1B33_06495</name>
</gene>
<dbReference type="InterPro" id="IPR039420">
    <property type="entry name" value="WalR-like"/>
</dbReference>
<keyword evidence="3 8" id="KW-0238">DNA-binding</keyword>
<dbReference type="PROSITE" id="PS50110">
    <property type="entry name" value="RESPONSE_REGULATORY"/>
    <property type="match status" value="1"/>
</dbReference>
<protein>
    <submittedName>
        <fullName evidence="8">DNA-binding response regulator</fullName>
    </submittedName>
</protein>
<accession>A0A396SBL4</accession>
<dbReference type="SUPFAM" id="SSF46894">
    <property type="entry name" value="C-terminal effector domain of the bipartite response regulators"/>
    <property type="match status" value="1"/>
</dbReference>
<dbReference type="Gene3D" id="3.40.50.2300">
    <property type="match status" value="1"/>
</dbReference>
<dbReference type="InterPro" id="IPR058245">
    <property type="entry name" value="NreC/VraR/RcsB-like_REC"/>
</dbReference>
<evidence type="ECO:0000313" key="8">
    <source>
        <dbReference type="EMBL" id="RHW38522.1"/>
    </source>
</evidence>
<dbReference type="Pfam" id="PF00072">
    <property type="entry name" value="Response_reg"/>
    <property type="match status" value="1"/>
</dbReference>
<dbReference type="InterPro" id="IPR016032">
    <property type="entry name" value="Sig_transdc_resp-reg_C-effctor"/>
</dbReference>
<keyword evidence="2" id="KW-0805">Transcription regulation</keyword>
<evidence type="ECO:0000256" key="3">
    <source>
        <dbReference type="ARBA" id="ARBA00023125"/>
    </source>
</evidence>
<dbReference type="EMBL" id="QWEI01000002">
    <property type="protein sequence ID" value="RHW38522.1"/>
    <property type="molecule type" value="Genomic_DNA"/>
</dbReference>
<dbReference type="PANTHER" id="PTHR43214">
    <property type="entry name" value="TWO-COMPONENT RESPONSE REGULATOR"/>
    <property type="match status" value="1"/>
</dbReference>
<dbReference type="GO" id="GO:0003677">
    <property type="term" value="F:DNA binding"/>
    <property type="evidence" value="ECO:0007669"/>
    <property type="project" value="UniProtKB-KW"/>
</dbReference>
<dbReference type="AlphaFoldDB" id="A0A396SBL4"/>
<dbReference type="Pfam" id="PF00196">
    <property type="entry name" value="GerE"/>
    <property type="match status" value="1"/>
</dbReference>
<reference evidence="8 9" key="1">
    <citation type="submission" date="2018-08" db="EMBL/GenBank/DDBJ databases">
        <title>Lysinibacillus sp. YLB-03 draft genome sequence.</title>
        <authorList>
            <person name="Yu L."/>
        </authorList>
    </citation>
    <scope>NUCLEOTIDE SEQUENCE [LARGE SCALE GENOMIC DNA]</scope>
    <source>
        <strain evidence="8 9">YLB-03</strain>
    </source>
</reference>
<evidence type="ECO:0000256" key="2">
    <source>
        <dbReference type="ARBA" id="ARBA00023015"/>
    </source>
</evidence>
<organism evidence="8 9">
    <name type="scientific">Ureibacillus yapensis</name>
    <dbReference type="NCBI Taxonomy" id="2304605"/>
    <lineage>
        <taxon>Bacteria</taxon>
        <taxon>Bacillati</taxon>
        <taxon>Bacillota</taxon>
        <taxon>Bacilli</taxon>
        <taxon>Bacillales</taxon>
        <taxon>Caryophanaceae</taxon>
        <taxon>Ureibacillus</taxon>
    </lineage>
</organism>
<dbReference type="Proteomes" id="UP000265692">
    <property type="component" value="Unassembled WGS sequence"/>
</dbReference>
<feature type="modified residue" description="4-aspartylphosphate" evidence="5">
    <location>
        <position position="77"/>
    </location>
</feature>
<comment type="caution">
    <text evidence="8">The sequence shown here is derived from an EMBL/GenBank/DDBJ whole genome shotgun (WGS) entry which is preliminary data.</text>
</comment>
<dbReference type="OrthoDB" id="9780153at2"/>